<dbReference type="STRING" id="356882.A0A423WMX4"/>
<feature type="domain" description="Xaa-Pro dipeptidyl-peptidase C-terminal" evidence="3">
    <location>
        <begin position="358"/>
        <end position="596"/>
    </location>
</feature>
<keyword evidence="1" id="KW-0378">Hydrolase</keyword>
<dbReference type="Gene3D" id="3.40.50.1820">
    <property type="entry name" value="alpha/beta hydrolase"/>
    <property type="match status" value="1"/>
</dbReference>
<dbReference type="SUPFAM" id="SSF53474">
    <property type="entry name" value="alpha/beta-Hydrolases"/>
    <property type="match status" value="1"/>
</dbReference>
<gene>
    <name evidence="4" type="ORF">VMCG_04791</name>
</gene>
<protein>
    <recommendedName>
        <fullName evidence="3">Xaa-Pro dipeptidyl-peptidase C-terminal domain-containing protein</fullName>
    </recommendedName>
</protein>
<dbReference type="Proteomes" id="UP000283895">
    <property type="component" value="Unassembled WGS sequence"/>
</dbReference>
<evidence type="ECO:0000259" key="3">
    <source>
        <dbReference type="SMART" id="SM00939"/>
    </source>
</evidence>
<dbReference type="SMART" id="SM00939">
    <property type="entry name" value="PepX_C"/>
    <property type="match status" value="1"/>
</dbReference>
<dbReference type="InterPro" id="IPR029058">
    <property type="entry name" value="AB_hydrolase_fold"/>
</dbReference>
<feature type="signal peptide" evidence="2">
    <location>
        <begin position="1"/>
        <end position="16"/>
    </location>
</feature>
<dbReference type="PANTHER" id="PTHR43056:SF10">
    <property type="entry name" value="COCE_NOND FAMILY, PUTATIVE (AFU_ORTHOLOGUE AFUA_7G00600)-RELATED"/>
    <property type="match status" value="1"/>
</dbReference>
<evidence type="ECO:0000313" key="4">
    <source>
        <dbReference type="EMBL" id="ROW04702.1"/>
    </source>
</evidence>
<reference evidence="4 5" key="1">
    <citation type="submission" date="2015-09" db="EMBL/GenBank/DDBJ databases">
        <title>Host preference determinants of Valsa canker pathogens revealed by comparative genomics.</title>
        <authorList>
            <person name="Yin Z."/>
            <person name="Huang L."/>
        </authorList>
    </citation>
    <scope>NUCLEOTIDE SEQUENCE [LARGE SCALE GENOMIC DNA]</scope>
    <source>
        <strain evidence="4 5">03-1</strain>
    </source>
</reference>
<dbReference type="InterPro" id="IPR013736">
    <property type="entry name" value="Xaa-Pro_dipept_C"/>
</dbReference>
<dbReference type="Gene3D" id="2.60.120.260">
    <property type="entry name" value="Galactose-binding domain-like"/>
    <property type="match status" value="1"/>
</dbReference>
<comment type="caution">
    <text evidence="4">The sequence shown here is derived from an EMBL/GenBank/DDBJ whole genome shotgun (WGS) entry which is preliminary data.</text>
</comment>
<proteinExistence type="predicted"/>
<dbReference type="PANTHER" id="PTHR43056">
    <property type="entry name" value="PEPTIDASE S9 PROLYL OLIGOPEPTIDASE"/>
    <property type="match status" value="1"/>
</dbReference>
<accession>A0A423WMX4</accession>
<dbReference type="OrthoDB" id="2578740at2759"/>
<keyword evidence="2" id="KW-0732">Signal</keyword>
<dbReference type="InterPro" id="IPR000383">
    <property type="entry name" value="Xaa-Pro-like_dom"/>
</dbReference>
<name>A0A423WMX4_9PEZI</name>
<dbReference type="NCBIfam" id="TIGR00976">
    <property type="entry name" value="CocE_NonD"/>
    <property type="match status" value="1"/>
</dbReference>
<keyword evidence="5" id="KW-1185">Reference proteome</keyword>
<dbReference type="InterPro" id="IPR008979">
    <property type="entry name" value="Galactose-bd-like_sf"/>
</dbReference>
<dbReference type="SUPFAM" id="SSF49785">
    <property type="entry name" value="Galactose-binding domain-like"/>
    <property type="match status" value="1"/>
</dbReference>
<dbReference type="Pfam" id="PF08530">
    <property type="entry name" value="PepX_C"/>
    <property type="match status" value="1"/>
</dbReference>
<evidence type="ECO:0000313" key="5">
    <source>
        <dbReference type="Proteomes" id="UP000283895"/>
    </source>
</evidence>
<dbReference type="Gene3D" id="1.10.3020.20">
    <property type="match status" value="1"/>
</dbReference>
<dbReference type="Pfam" id="PF02129">
    <property type="entry name" value="Peptidase_S15"/>
    <property type="match status" value="1"/>
</dbReference>
<dbReference type="GO" id="GO:0008239">
    <property type="term" value="F:dipeptidyl-peptidase activity"/>
    <property type="evidence" value="ECO:0007669"/>
    <property type="project" value="InterPro"/>
</dbReference>
<dbReference type="EMBL" id="LKEA01000013">
    <property type="protein sequence ID" value="ROW04702.1"/>
    <property type="molecule type" value="Genomic_DNA"/>
</dbReference>
<dbReference type="InterPro" id="IPR050585">
    <property type="entry name" value="Xaa-Pro_dipeptidyl-ppase/CocE"/>
</dbReference>
<dbReference type="AlphaFoldDB" id="A0A423WMX4"/>
<feature type="chain" id="PRO_5019030653" description="Xaa-Pro dipeptidyl-peptidase C-terminal domain-containing protein" evidence="2">
    <location>
        <begin position="17"/>
        <end position="647"/>
    </location>
</feature>
<dbReference type="InterPro" id="IPR005674">
    <property type="entry name" value="CocE/Ser_esterase"/>
</dbReference>
<sequence>MRLLTVAAAAASLASATPSNNWNQTADIVNGTIRIYGDDAYPVQYRRTLLNHAPRARYPGFKQETLILKKGTIRREGARVLPCDIQFERDQPLTLRDGTVIYTDIFRPVGSGVNNTVPALVAYSPYGKEVGGQWLDDVSERSGVPLSNVSELQKFEGPDPAHWVCQGYAILNPDARGAYSSEGNITFWGRQLAEDGYDFIEWVADQAWSSGKVGMSGNSWLSVSQWFIAAEHPPHLTAIAPWEGLTDVYRDSTNRGGLPAPAFQEMIMTTFAGQNYLEDNARKIYSEPFVNLYWEDKIARVDQITVPAYVVASYTNTVHTRGSFQGFRDISSTEKWLRVHNTSEWPDYYDSDHVAELTAFYDHYLKGEDNGWTETPRVRISVLDPGHSDELNRVVPDWPVPGLTAKSLYLSSDGLSDTPPLDASSVSYKVTDNSTTSSVSFSFPVDELTEILGYMKVKLWVEAVGSDDMELDIAIQKTDADGNVFAAASSSESSSTISASGKLRVSMRALDQEKSTPFEPYQSFTGEDRLVQGEVYPVEVALWPMALKVHPNEHILLTVSVDIPVSADFDQGFGTAQVPVPASGGTFLPGTNASIQLGGCSDCNPPYVNEQRVDTPVSRNNGTHIFHFGGKYDSHVLLPLNITGSSQ</sequence>
<evidence type="ECO:0000256" key="2">
    <source>
        <dbReference type="SAM" id="SignalP"/>
    </source>
</evidence>
<organism evidence="4 5">
    <name type="scientific">Cytospora schulzeri</name>
    <dbReference type="NCBI Taxonomy" id="448051"/>
    <lineage>
        <taxon>Eukaryota</taxon>
        <taxon>Fungi</taxon>
        <taxon>Dikarya</taxon>
        <taxon>Ascomycota</taxon>
        <taxon>Pezizomycotina</taxon>
        <taxon>Sordariomycetes</taxon>
        <taxon>Sordariomycetidae</taxon>
        <taxon>Diaporthales</taxon>
        <taxon>Cytosporaceae</taxon>
        <taxon>Cytospora</taxon>
    </lineage>
</organism>
<evidence type="ECO:0000256" key="1">
    <source>
        <dbReference type="ARBA" id="ARBA00022801"/>
    </source>
</evidence>